<feature type="domain" description="WRKY" evidence="7">
    <location>
        <begin position="113"/>
        <end position="178"/>
    </location>
</feature>
<dbReference type="PANTHER" id="PTHR31221">
    <property type="entry name" value="WRKY TRANSCRIPTION FACTOR PROTEIN 1-RELATED"/>
    <property type="match status" value="1"/>
</dbReference>
<name>A0A1S3Z3G0_TOBAC</name>
<dbReference type="SUPFAM" id="SSF118290">
    <property type="entry name" value="WRKY DNA-binding domain"/>
    <property type="match status" value="1"/>
</dbReference>
<dbReference type="Gene3D" id="2.20.25.80">
    <property type="entry name" value="WRKY domain"/>
    <property type="match status" value="1"/>
</dbReference>
<reference evidence="9" key="2">
    <citation type="submission" date="2025-08" db="UniProtKB">
        <authorList>
            <consortium name="RefSeq"/>
        </authorList>
    </citation>
    <scope>IDENTIFICATION</scope>
    <source>
        <tissue evidence="9">Leaf</tissue>
    </source>
</reference>
<dbReference type="STRING" id="4097.A0A1S3Z3G0"/>
<evidence type="ECO:0000313" key="8">
    <source>
        <dbReference type="Proteomes" id="UP000790787"/>
    </source>
</evidence>
<evidence type="ECO:0000259" key="7">
    <source>
        <dbReference type="PROSITE" id="PS50811"/>
    </source>
</evidence>
<dbReference type="GO" id="GO:0006355">
    <property type="term" value="P:regulation of DNA-templated transcription"/>
    <property type="evidence" value="ECO:0000318"/>
    <property type="project" value="GO_Central"/>
</dbReference>
<dbReference type="SMR" id="A0A1S3Z3G0"/>
<dbReference type="InterPro" id="IPR044810">
    <property type="entry name" value="WRKY_plant"/>
</dbReference>
<dbReference type="PANTHER" id="PTHR31221:SF112">
    <property type="entry name" value="WRKY TRANSCRIPTION FACTOR 50-RELATED"/>
    <property type="match status" value="1"/>
</dbReference>
<dbReference type="PaxDb" id="4097-A0A1S3Z3G0"/>
<evidence type="ECO:0000256" key="5">
    <source>
        <dbReference type="ARBA" id="ARBA00023242"/>
    </source>
</evidence>
<dbReference type="InterPro" id="IPR036576">
    <property type="entry name" value="WRKY_dom_sf"/>
</dbReference>
<evidence type="ECO:0000313" key="9">
    <source>
        <dbReference type="RefSeq" id="XP_016458903.1"/>
    </source>
</evidence>
<organism evidence="8 9">
    <name type="scientific">Nicotiana tabacum</name>
    <name type="common">Common tobacco</name>
    <dbReference type="NCBI Taxonomy" id="4097"/>
    <lineage>
        <taxon>Eukaryota</taxon>
        <taxon>Viridiplantae</taxon>
        <taxon>Streptophyta</taxon>
        <taxon>Embryophyta</taxon>
        <taxon>Tracheophyta</taxon>
        <taxon>Spermatophyta</taxon>
        <taxon>Magnoliopsida</taxon>
        <taxon>eudicotyledons</taxon>
        <taxon>Gunneridae</taxon>
        <taxon>Pentapetalae</taxon>
        <taxon>asterids</taxon>
        <taxon>lamiids</taxon>
        <taxon>Solanales</taxon>
        <taxon>Solanaceae</taxon>
        <taxon>Nicotianoideae</taxon>
        <taxon>Nicotianeae</taxon>
        <taxon>Nicotiana</taxon>
    </lineage>
</organism>
<dbReference type="OrthoDB" id="1212044at2759"/>
<dbReference type="InterPro" id="IPR003657">
    <property type="entry name" value="WRKY_dom"/>
</dbReference>
<feature type="region of interest" description="Disordered" evidence="6">
    <location>
        <begin position="78"/>
        <end position="99"/>
    </location>
</feature>
<dbReference type="FunFam" id="2.20.25.80:FF:000003">
    <property type="entry name" value="WRKY transcription factor 57"/>
    <property type="match status" value="1"/>
</dbReference>
<dbReference type="GeneID" id="107782536"/>
<keyword evidence="4" id="KW-0804">Transcription</keyword>
<accession>A0A1S3Z3G0</accession>
<dbReference type="KEGG" id="nta:107782536"/>
<dbReference type="OMA" id="MYTMRIQ"/>
<dbReference type="PROSITE" id="PS50811">
    <property type="entry name" value="WRKY"/>
    <property type="match status" value="1"/>
</dbReference>
<dbReference type="Proteomes" id="UP000790787">
    <property type="component" value="Chromosome 1"/>
</dbReference>
<protein>
    <submittedName>
        <fullName evidence="9">Probable WRKY transcription factor 50</fullName>
    </submittedName>
    <submittedName>
        <fullName evidence="9">WRKY transcription factor 51</fullName>
    </submittedName>
</protein>
<dbReference type="Pfam" id="PF03106">
    <property type="entry name" value="WRKY"/>
    <property type="match status" value="1"/>
</dbReference>
<keyword evidence="2" id="KW-0805">Transcription regulation</keyword>
<reference evidence="8" key="1">
    <citation type="journal article" date="2014" name="Nat. Commun.">
        <title>The tobacco genome sequence and its comparison with those of tomato and potato.</title>
        <authorList>
            <person name="Sierro N."/>
            <person name="Battey J.N."/>
            <person name="Ouadi S."/>
            <person name="Bakaher N."/>
            <person name="Bovet L."/>
            <person name="Willig A."/>
            <person name="Goepfert S."/>
            <person name="Peitsch M.C."/>
            <person name="Ivanov N.V."/>
        </authorList>
    </citation>
    <scope>NUCLEOTIDE SEQUENCE [LARGE SCALE GENOMIC DNA]</scope>
</reference>
<evidence type="ECO:0000256" key="2">
    <source>
        <dbReference type="ARBA" id="ARBA00023015"/>
    </source>
</evidence>
<evidence type="ECO:0000256" key="1">
    <source>
        <dbReference type="ARBA" id="ARBA00004123"/>
    </source>
</evidence>
<dbReference type="AlphaFoldDB" id="A0A1S3Z3G0"/>
<dbReference type="SMART" id="SM00774">
    <property type="entry name" value="WRKY"/>
    <property type="match status" value="1"/>
</dbReference>
<evidence type="ECO:0000256" key="6">
    <source>
        <dbReference type="SAM" id="MobiDB-lite"/>
    </source>
</evidence>
<dbReference type="RefSeq" id="XP_016458903.1">
    <property type="nucleotide sequence ID" value="XM_016603417.1"/>
</dbReference>
<dbReference type="GO" id="GO:0000976">
    <property type="term" value="F:transcription cis-regulatory region binding"/>
    <property type="evidence" value="ECO:0000318"/>
    <property type="project" value="GO_Central"/>
</dbReference>
<feature type="compositionally biased region" description="Polar residues" evidence="6">
    <location>
        <begin position="86"/>
        <end position="95"/>
    </location>
</feature>
<comment type="subcellular location">
    <subcellularLocation>
        <location evidence="1">Nucleus</location>
    </subcellularLocation>
</comment>
<keyword evidence="3" id="KW-0238">DNA-binding</keyword>
<dbReference type="GO" id="GO:0003700">
    <property type="term" value="F:DNA-binding transcription factor activity"/>
    <property type="evidence" value="ECO:0000318"/>
    <property type="project" value="GO_Central"/>
</dbReference>
<evidence type="ECO:0000256" key="3">
    <source>
        <dbReference type="ARBA" id="ARBA00023125"/>
    </source>
</evidence>
<keyword evidence="8" id="KW-1185">Reference proteome</keyword>
<proteinExistence type="predicted"/>
<keyword evidence="5" id="KW-0539">Nucleus</keyword>
<dbReference type="GO" id="GO:0005634">
    <property type="term" value="C:nucleus"/>
    <property type="evidence" value="ECO:0000318"/>
    <property type="project" value="GO_Central"/>
</dbReference>
<sequence length="181" mass="20785">MYTMRIQSITMAANNPCTNMSYGSFRSLDSPDSDFSNQLINFELSDIFELDNWPVHDDPTSVVSDPSQYSNYAANEVVTTERSRSYQDGPTNNVGSSSEKKEVKDKVAFKTLSQIEILDDGYKWRKYGKKMVKDSPNPRNYYRCSVEGCPVKKRVERDKEDCRYVITTYEGVHNHQGPSQF</sequence>
<dbReference type="RefSeq" id="XP_016458903.1">
    <property type="nucleotide sequence ID" value="XM_016603417.2"/>
</dbReference>
<gene>
    <name evidence="9" type="primary">LOC107782536</name>
</gene>
<dbReference type="GO" id="GO:0009867">
    <property type="term" value="P:jasmonic acid mediated signaling pathway"/>
    <property type="evidence" value="ECO:0000318"/>
    <property type="project" value="GO_Central"/>
</dbReference>
<evidence type="ECO:0000256" key="4">
    <source>
        <dbReference type="ARBA" id="ARBA00023163"/>
    </source>
</evidence>